<dbReference type="AlphaFoldDB" id="A0A8H4AHQ5"/>
<dbReference type="GO" id="GO:0016301">
    <property type="term" value="F:kinase activity"/>
    <property type="evidence" value="ECO:0007669"/>
    <property type="project" value="UniProtKB-KW"/>
</dbReference>
<dbReference type="EMBL" id="WTPW01000591">
    <property type="protein sequence ID" value="KAF0496907.1"/>
    <property type="molecule type" value="Genomic_DNA"/>
</dbReference>
<keyword evidence="3" id="KW-1185">Reference proteome</keyword>
<keyword evidence="2" id="KW-0418">Kinase</keyword>
<dbReference type="InterPro" id="IPR011990">
    <property type="entry name" value="TPR-like_helical_dom_sf"/>
</dbReference>
<dbReference type="InterPro" id="IPR050767">
    <property type="entry name" value="Sel1_AlgK"/>
</dbReference>
<name>A0A8H4AHQ5_GIGMA</name>
<dbReference type="InterPro" id="IPR006597">
    <property type="entry name" value="Sel1-like"/>
</dbReference>
<evidence type="ECO:0000313" key="2">
    <source>
        <dbReference type="EMBL" id="KAF0496907.1"/>
    </source>
</evidence>
<dbReference type="SMART" id="SM00671">
    <property type="entry name" value="SEL1"/>
    <property type="match status" value="4"/>
</dbReference>
<comment type="caution">
    <text evidence="2">The sequence shown here is derived from an EMBL/GenBank/DDBJ whole genome shotgun (WGS) entry which is preliminary data.</text>
</comment>
<dbReference type="Gene3D" id="1.25.40.10">
    <property type="entry name" value="Tetratricopeptide repeat domain"/>
    <property type="match status" value="2"/>
</dbReference>
<dbReference type="Pfam" id="PF08238">
    <property type="entry name" value="Sel1"/>
    <property type="match status" value="4"/>
</dbReference>
<evidence type="ECO:0000313" key="3">
    <source>
        <dbReference type="Proteomes" id="UP000439903"/>
    </source>
</evidence>
<sequence length="189" mass="21215">MNFQLLQFLATAEHGDTSTLYLILGSFLEAGINVPKDDKKAFECYMKSAQSGNPIGQALVGACYEEGTGISKDEKEAFEWYLKSAEKGDSHGQFKLGTCYREGKGVPMDEKKAFEWFKRSSEGGSYYGKYNVGICYMKDGGNAEAQFIVGLSYRDGMGTPQNQEKAIEWMQKSKNNFEDDEFSKKWFAP</sequence>
<protein>
    <submittedName>
        <fullName evidence="2">Kinase-like protein</fullName>
    </submittedName>
</protein>
<dbReference type="OrthoDB" id="2384430at2759"/>
<dbReference type="Proteomes" id="UP000439903">
    <property type="component" value="Unassembled WGS sequence"/>
</dbReference>
<keyword evidence="2" id="KW-0808">Transferase</keyword>
<gene>
    <name evidence="2" type="ORF">F8M41_020887</name>
</gene>
<accession>A0A8H4AHQ5</accession>
<dbReference type="SUPFAM" id="SSF81901">
    <property type="entry name" value="HCP-like"/>
    <property type="match status" value="2"/>
</dbReference>
<comment type="similarity">
    <text evidence="1">Belongs to the sel-1 family.</text>
</comment>
<evidence type="ECO:0000256" key="1">
    <source>
        <dbReference type="ARBA" id="ARBA00038101"/>
    </source>
</evidence>
<dbReference type="PANTHER" id="PTHR11102">
    <property type="entry name" value="SEL-1-LIKE PROTEIN"/>
    <property type="match status" value="1"/>
</dbReference>
<dbReference type="PANTHER" id="PTHR11102:SF160">
    <property type="entry name" value="ERAD-ASSOCIATED E3 UBIQUITIN-PROTEIN LIGASE COMPONENT HRD3"/>
    <property type="match status" value="1"/>
</dbReference>
<reference evidence="2 3" key="1">
    <citation type="journal article" date="2019" name="Environ. Microbiol.">
        <title>At the nexus of three kingdoms: the genome of the mycorrhizal fungus Gigaspora margarita provides insights into plant, endobacterial and fungal interactions.</title>
        <authorList>
            <person name="Venice F."/>
            <person name="Ghignone S."/>
            <person name="Salvioli di Fossalunga A."/>
            <person name="Amselem J."/>
            <person name="Novero M."/>
            <person name="Xianan X."/>
            <person name="Sedzielewska Toro K."/>
            <person name="Morin E."/>
            <person name="Lipzen A."/>
            <person name="Grigoriev I.V."/>
            <person name="Henrissat B."/>
            <person name="Martin F.M."/>
            <person name="Bonfante P."/>
        </authorList>
    </citation>
    <scope>NUCLEOTIDE SEQUENCE [LARGE SCALE GENOMIC DNA]</scope>
    <source>
        <strain evidence="2 3">BEG34</strain>
    </source>
</reference>
<organism evidence="2 3">
    <name type="scientific">Gigaspora margarita</name>
    <dbReference type="NCBI Taxonomy" id="4874"/>
    <lineage>
        <taxon>Eukaryota</taxon>
        <taxon>Fungi</taxon>
        <taxon>Fungi incertae sedis</taxon>
        <taxon>Mucoromycota</taxon>
        <taxon>Glomeromycotina</taxon>
        <taxon>Glomeromycetes</taxon>
        <taxon>Diversisporales</taxon>
        <taxon>Gigasporaceae</taxon>
        <taxon>Gigaspora</taxon>
    </lineage>
</organism>
<proteinExistence type="inferred from homology"/>